<dbReference type="Gene3D" id="3.40.640.10">
    <property type="entry name" value="Type I PLP-dependent aspartate aminotransferase-like (Major domain)"/>
    <property type="match status" value="1"/>
</dbReference>
<keyword evidence="4 7" id="KW-0808">Transferase</keyword>
<evidence type="ECO:0000313" key="7">
    <source>
        <dbReference type="EMBL" id="RAH97691.1"/>
    </source>
</evidence>
<dbReference type="InterPro" id="IPR015421">
    <property type="entry name" value="PyrdxlP-dep_Trfase_major"/>
</dbReference>
<evidence type="ECO:0000256" key="2">
    <source>
        <dbReference type="ARBA" id="ARBA00008954"/>
    </source>
</evidence>
<organism evidence="7 8">
    <name type="scientific">Acuticoccus sediminis</name>
    <dbReference type="NCBI Taxonomy" id="2184697"/>
    <lineage>
        <taxon>Bacteria</taxon>
        <taxon>Pseudomonadati</taxon>
        <taxon>Pseudomonadota</taxon>
        <taxon>Alphaproteobacteria</taxon>
        <taxon>Hyphomicrobiales</taxon>
        <taxon>Amorphaceae</taxon>
        <taxon>Acuticoccus</taxon>
    </lineage>
</organism>
<evidence type="ECO:0000256" key="3">
    <source>
        <dbReference type="ARBA" id="ARBA00022576"/>
    </source>
</evidence>
<dbReference type="InterPro" id="IPR015422">
    <property type="entry name" value="PyrdxlP-dep_Trfase_small"/>
</dbReference>
<dbReference type="CDD" id="cd00610">
    <property type="entry name" value="OAT_like"/>
    <property type="match status" value="1"/>
</dbReference>
<dbReference type="SUPFAM" id="SSF53383">
    <property type="entry name" value="PLP-dependent transferases"/>
    <property type="match status" value="1"/>
</dbReference>
<dbReference type="InterPro" id="IPR015424">
    <property type="entry name" value="PyrdxlP-dep_Trfase"/>
</dbReference>
<reference evidence="7 8" key="1">
    <citation type="submission" date="2018-05" db="EMBL/GenBank/DDBJ databases">
        <title>Acuticoccus sediminis sp. nov., isolated from deep-sea sediment of Indian Ocean.</title>
        <authorList>
            <person name="Liu X."/>
            <person name="Lai Q."/>
            <person name="Du Y."/>
            <person name="Sun F."/>
            <person name="Zhang X."/>
            <person name="Wang S."/>
            <person name="Shao Z."/>
        </authorList>
    </citation>
    <scope>NUCLEOTIDE SEQUENCE [LARGE SCALE GENOMIC DNA]</scope>
    <source>
        <strain evidence="7 8">PTG4-2</strain>
    </source>
</reference>
<proteinExistence type="inferred from homology"/>
<gene>
    <name evidence="7" type="ORF">DLJ53_27995</name>
</gene>
<evidence type="ECO:0000256" key="6">
    <source>
        <dbReference type="RuleBase" id="RU003560"/>
    </source>
</evidence>
<comment type="cofactor">
    <cofactor evidence="1">
        <name>pyridoxal 5'-phosphate</name>
        <dbReference type="ChEBI" id="CHEBI:597326"/>
    </cofactor>
</comment>
<dbReference type="InterPro" id="IPR049704">
    <property type="entry name" value="Aminotrans_3_PPA_site"/>
</dbReference>
<dbReference type="Pfam" id="PF00202">
    <property type="entry name" value="Aminotran_3"/>
    <property type="match status" value="1"/>
</dbReference>
<dbReference type="GO" id="GO:0008483">
    <property type="term" value="F:transaminase activity"/>
    <property type="evidence" value="ECO:0007669"/>
    <property type="project" value="UniProtKB-KW"/>
</dbReference>
<name>A0A8B2NK04_9HYPH</name>
<dbReference type="FunFam" id="3.40.640.10:FF:000014">
    <property type="entry name" value="Adenosylmethionine-8-amino-7-oxononanoate aminotransferase, probable"/>
    <property type="match status" value="1"/>
</dbReference>
<dbReference type="RefSeq" id="WP_111351528.1">
    <property type="nucleotide sequence ID" value="NZ_JAIWKD010000004.1"/>
</dbReference>
<dbReference type="Proteomes" id="UP000249590">
    <property type="component" value="Unassembled WGS sequence"/>
</dbReference>
<keyword evidence="3 7" id="KW-0032">Aminotransferase</keyword>
<evidence type="ECO:0000313" key="8">
    <source>
        <dbReference type="Proteomes" id="UP000249590"/>
    </source>
</evidence>
<dbReference type="PANTHER" id="PTHR43094:SF1">
    <property type="entry name" value="AMINOTRANSFERASE CLASS-III"/>
    <property type="match status" value="1"/>
</dbReference>
<dbReference type="Gene3D" id="3.90.1150.10">
    <property type="entry name" value="Aspartate Aminotransferase, domain 1"/>
    <property type="match status" value="1"/>
</dbReference>
<dbReference type="EMBL" id="QHHQ01000008">
    <property type="protein sequence ID" value="RAH97691.1"/>
    <property type="molecule type" value="Genomic_DNA"/>
</dbReference>
<dbReference type="GO" id="GO:0030170">
    <property type="term" value="F:pyridoxal phosphate binding"/>
    <property type="evidence" value="ECO:0007669"/>
    <property type="project" value="InterPro"/>
</dbReference>
<dbReference type="AlphaFoldDB" id="A0A8B2NK04"/>
<keyword evidence="5 6" id="KW-0663">Pyridoxal phosphate</keyword>
<evidence type="ECO:0000256" key="4">
    <source>
        <dbReference type="ARBA" id="ARBA00022679"/>
    </source>
</evidence>
<evidence type="ECO:0000256" key="1">
    <source>
        <dbReference type="ARBA" id="ARBA00001933"/>
    </source>
</evidence>
<keyword evidence="8" id="KW-1185">Reference proteome</keyword>
<comment type="caution">
    <text evidence="7">The sequence shown here is derived from an EMBL/GenBank/DDBJ whole genome shotgun (WGS) entry which is preliminary data.</text>
</comment>
<evidence type="ECO:0000256" key="5">
    <source>
        <dbReference type="ARBA" id="ARBA00022898"/>
    </source>
</evidence>
<dbReference type="NCBIfam" id="NF005682">
    <property type="entry name" value="PRK07480.1"/>
    <property type="match status" value="1"/>
</dbReference>
<dbReference type="PROSITE" id="PS00600">
    <property type="entry name" value="AA_TRANSFER_CLASS_3"/>
    <property type="match status" value="1"/>
</dbReference>
<accession>A0A8B2NK04</accession>
<dbReference type="OrthoDB" id="9801834at2"/>
<sequence length="459" mass="48769">MAGLANTSTAEIQARDARHHWHPFSDMAALNAAGSRVVTAAEGWTLTDSEGHQVLDGMSGLWNVAVGYGRREIVDAVAEALTTLSYTNTFFQCTHPAAAAYAEAIAGLLPGHLNRIFFTSSGSEANDTAFRAARTYWDLKGKPEKKRFIARRNGYHGSTVLGASLGGMAPMHGQSGLPIEGISHIDQPYWFGDGRLLGMSPAEYGHFAAERLAVEIDRLGADTVAAFIGEPIQGAGGVVIPPDTYWPRIAEICAERDILLVADEVICGFGRTGAMWGFETFGFSPDIVTMAKAMTSGYIPCGGVAFSDEVAATLETGGEFFHGYTASGHPAACAAGLANLAIIDRERLVERVATDIGPYLAARWASLGDHPLVGETRMRGLIGAFELVRDKAALERFPADIAAGTRCRDLSVRNGLVMRAVGDTMVIAPPLVISHEAADLIVARARKTLDDLHAALTGA</sequence>
<dbReference type="PANTHER" id="PTHR43094">
    <property type="entry name" value="AMINOTRANSFERASE"/>
    <property type="match status" value="1"/>
</dbReference>
<comment type="similarity">
    <text evidence="2 6">Belongs to the class-III pyridoxal-phosphate-dependent aminotransferase family.</text>
</comment>
<dbReference type="PIRSF" id="PIRSF000521">
    <property type="entry name" value="Transaminase_4ab_Lys_Orn"/>
    <property type="match status" value="1"/>
</dbReference>
<dbReference type="InterPro" id="IPR005814">
    <property type="entry name" value="Aminotrans_3"/>
</dbReference>
<protein>
    <submittedName>
        <fullName evidence="7">Aspartate aminotransferase family protein</fullName>
    </submittedName>
</protein>